<keyword evidence="3" id="KW-1185">Reference proteome</keyword>
<protein>
    <recommendedName>
        <fullName evidence="4">Immunoglobulin V-set domain-containing protein</fullName>
    </recommendedName>
</protein>
<dbReference type="Proteomes" id="UP000472265">
    <property type="component" value="Chromosome 15"/>
</dbReference>
<feature type="chain" id="PRO_5025579128" description="Immunoglobulin V-set domain-containing protein" evidence="1">
    <location>
        <begin position="24"/>
        <end position="174"/>
    </location>
</feature>
<organism evidence="2 3">
    <name type="scientific">Sparus aurata</name>
    <name type="common">Gilthead sea bream</name>
    <dbReference type="NCBI Taxonomy" id="8175"/>
    <lineage>
        <taxon>Eukaryota</taxon>
        <taxon>Metazoa</taxon>
        <taxon>Chordata</taxon>
        <taxon>Craniata</taxon>
        <taxon>Vertebrata</taxon>
        <taxon>Euteleostomi</taxon>
        <taxon>Actinopterygii</taxon>
        <taxon>Neopterygii</taxon>
        <taxon>Teleostei</taxon>
        <taxon>Neoteleostei</taxon>
        <taxon>Acanthomorphata</taxon>
        <taxon>Eupercaria</taxon>
        <taxon>Spariformes</taxon>
        <taxon>Sparidae</taxon>
        <taxon>Sparus</taxon>
    </lineage>
</organism>
<dbReference type="SUPFAM" id="SSF48726">
    <property type="entry name" value="Immunoglobulin"/>
    <property type="match status" value="1"/>
</dbReference>
<keyword evidence="1" id="KW-0732">Signal</keyword>
<proteinExistence type="predicted"/>
<dbReference type="GeneTree" id="ENSGT01150000287808"/>
<dbReference type="AlphaFoldDB" id="A0A671W3N5"/>
<dbReference type="InterPro" id="IPR013783">
    <property type="entry name" value="Ig-like_fold"/>
</dbReference>
<dbReference type="Gene3D" id="2.60.40.10">
    <property type="entry name" value="Immunoglobulins"/>
    <property type="match status" value="1"/>
</dbReference>
<dbReference type="InParanoid" id="A0A671W3N5"/>
<dbReference type="InterPro" id="IPR036179">
    <property type="entry name" value="Ig-like_dom_sf"/>
</dbReference>
<evidence type="ECO:0000256" key="1">
    <source>
        <dbReference type="SAM" id="SignalP"/>
    </source>
</evidence>
<name>A0A671W3N5_SPAAU</name>
<reference evidence="2" key="3">
    <citation type="submission" date="2025-09" db="UniProtKB">
        <authorList>
            <consortium name="Ensembl"/>
        </authorList>
    </citation>
    <scope>IDENTIFICATION</scope>
</reference>
<reference evidence="2" key="1">
    <citation type="submission" date="2021-04" db="EMBL/GenBank/DDBJ databases">
        <authorList>
            <consortium name="Wellcome Sanger Institute Data Sharing"/>
        </authorList>
    </citation>
    <scope>NUCLEOTIDE SEQUENCE [LARGE SCALE GENOMIC DNA]</scope>
</reference>
<reference evidence="2" key="2">
    <citation type="submission" date="2025-08" db="UniProtKB">
        <authorList>
            <consortium name="Ensembl"/>
        </authorList>
    </citation>
    <scope>IDENTIFICATION</scope>
</reference>
<dbReference type="Ensembl" id="ENSSAUT00010034291.1">
    <property type="protein sequence ID" value="ENSSAUP00010032567.1"/>
    <property type="gene ID" value="ENSSAUG00010013791.1"/>
</dbReference>
<accession>A0A671W3N5</accession>
<feature type="signal peptide" evidence="1">
    <location>
        <begin position="1"/>
        <end position="23"/>
    </location>
</feature>
<sequence length="174" mass="19812">RGKPITVWIGAVLLLASLNCSEAQIIRTYFEVGGNLTLRPTVTETITNILWRYNGNLLAEWVKNEVDLLYYDKYKGRTTLNTATGQLEINNMEKHDVGMYTVEINYKVHSQSYEVRWITRVTTTKYSTVTSGQTETEPIKTVSCRMKNPVSQEDKSRYMVFSGCLLGAYCSLTT</sequence>
<evidence type="ECO:0008006" key="4">
    <source>
        <dbReference type="Google" id="ProtNLM"/>
    </source>
</evidence>
<evidence type="ECO:0000313" key="3">
    <source>
        <dbReference type="Proteomes" id="UP000472265"/>
    </source>
</evidence>
<evidence type="ECO:0000313" key="2">
    <source>
        <dbReference type="Ensembl" id="ENSSAUP00010032567.1"/>
    </source>
</evidence>